<evidence type="ECO:0000313" key="2">
    <source>
        <dbReference type="EMBL" id="VEL20670.1"/>
    </source>
</evidence>
<accession>A0A3S5A5U9</accession>
<gene>
    <name evidence="2" type="ORF">PXEA_LOCUS14110</name>
</gene>
<feature type="region of interest" description="Disordered" evidence="1">
    <location>
        <begin position="125"/>
        <end position="145"/>
    </location>
</feature>
<reference evidence="2" key="1">
    <citation type="submission" date="2018-11" db="EMBL/GenBank/DDBJ databases">
        <authorList>
            <consortium name="Pathogen Informatics"/>
        </authorList>
    </citation>
    <scope>NUCLEOTIDE SEQUENCE</scope>
</reference>
<organism evidence="2 3">
    <name type="scientific">Protopolystoma xenopodis</name>
    <dbReference type="NCBI Taxonomy" id="117903"/>
    <lineage>
        <taxon>Eukaryota</taxon>
        <taxon>Metazoa</taxon>
        <taxon>Spiralia</taxon>
        <taxon>Lophotrochozoa</taxon>
        <taxon>Platyhelminthes</taxon>
        <taxon>Monogenea</taxon>
        <taxon>Polyopisthocotylea</taxon>
        <taxon>Polystomatidea</taxon>
        <taxon>Polystomatidae</taxon>
        <taxon>Protopolystoma</taxon>
    </lineage>
</organism>
<sequence length="145" mass="15764">MTDESTVRCHLSHRTVNIGLLRTFQQSQAQGNSPSLSDDAKFRISSARLFKRNSSPLFPSNPVVGPLDLAIRALHAGLADMAANEDHLGLLLTLARVEAARLGTKAALRIYFRALEVWRDAFQPVSSRGPTSSGLSSPPSNLDLR</sequence>
<keyword evidence="3" id="KW-1185">Reference proteome</keyword>
<proteinExistence type="predicted"/>
<dbReference type="Proteomes" id="UP000784294">
    <property type="component" value="Unassembled WGS sequence"/>
</dbReference>
<feature type="compositionally biased region" description="Low complexity" evidence="1">
    <location>
        <begin position="126"/>
        <end position="145"/>
    </location>
</feature>
<comment type="caution">
    <text evidence="2">The sequence shown here is derived from an EMBL/GenBank/DDBJ whole genome shotgun (WGS) entry which is preliminary data.</text>
</comment>
<name>A0A3S5A5U9_9PLAT</name>
<protein>
    <submittedName>
        <fullName evidence="2">Uncharacterized protein</fullName>
    </submittedName>
</protein>
<dbReference type="EMBL" id="CAAALY010047515">
    <property type="protein sequence ID" value="VEL20670.1"/>
    <property type="molecule type" value="Genomic_DNA"/>
</dbReference>
<dbReference type="AlphaFoldDB" id="A0A3S5A5U9"/>
<evidence type="ECO:0000313" key="3">
    <source>
        <dbReference type="Proteomes" id="UP000784294"/>
    </source>
</evidence>
<evidence type="ECO:0000256" key="1">
    <source>
        <dbReference type="SAM" id="MobiDB-lite"/>
    </source>
</evidence>